<evidence type="ECO:0000256" key="2">
    <source>
        <dbReference type="ARBA" id="ARBA00017703"/>
    </source>
</evidence>
<dbReference type="RefSeq" id="WP_007039793.1">
    <property type="nucleotide sequence ID" value="NZ_AFWT01000006.1"/>
</dbReference>
<dbReference type="InterPro" id="IPR010372">
    <property type="entry name" value="DNA_pol3_delta_N"/>
</dbReference>
<organism evidence="12 13">
    <name type="scientific">Thiorhodococcus drewsii AZ1</name>
    <dbReference type="NCBI Taxonomy" id="765913"/>
    <lineage>
        <taxon>Bacteria</taxon>
        <taxon>Pseudomonadati</taxon>
        <taxon>Pseudomonadota</taxon>
        <taxon>Gammaproteobacteria</taxon>
        <taxon>Chromatiales</taxon>
        <taxon>Chromatiaceae</taxon>
        <taxon>Thiorhodococcus</taxon>
    </lineage>
</organism>
<dbReference type="eggNOG" id="COG1466">
    <property type="taxonomic scope" value="Bacteria"/>
</dbReference>
<proteinExistence type="inferred from homology"/>
<evidence type="ECO:0000256" key="8">
    <source>
        <dbReference type="ARBA" id="ARBA00049244"/>
    </source>
</evidence>
<evidence type="ECO:0000256" key="9">
    <source>
        <dbReference type="NCBIfam" id="TIGR01128"/>
    </source>
</evidence>
<comment type="catalytic activity">
    <reaction evidence="8">
        <text>DNA(n) + a 2'-deoxyribonucleoside 5'-triphosphate = DNA(n+1) + diphosphate</text>
        <dbReference type="Rhea" id="RHEA:22508"/>
        <dbReference type="Rhea" id="RHEA-COMP:17339"/>
        <dbReference type="Rhea" id="RHEA-COMP:17340"/>
        <dbReference type="ChEBI" id="CHEBI:33019"/>
        <dbReference type="ChEBI" id="CHEBI:61560"/>
        <dbReference type="ChEBI" id="CHEBI:173112"/>
        <dbReference type="EC" id="2.7.7.7"/>
    </reaction>
</comment>
<dbReference type="Proteomes" id="UP000004200">
    <property type="component" value="Unassembled WGS sequence"/>
</dbReference>
<dbReference type="Gene3D" id="1.20.272.10">
    <property type="match status" value="1"/>
</dbReference>
<keyword evidence="13" id="KW-1185">Reference proteome</keyword>
<dbReference type="OrthoDB" id="9770982at2"/>
<evidence type="ECO:0000256" key="4">
    <source>
        <dbReference type="ARBA" id="ARBA00022695"/>
    </source>
</evidence>
<evidence type="ECO:0000259" key="11">
    <source>
        <dbReference type="Pfam" id="PF21694"/>
    </source>
</evidence>
<accession>G2DYG6</accession>
<dbReference type="SUPFAM" id="SSF52540">
    <property type="entry name" value="P-loop containing nucleoside triphosphate hydrolases"/>
    <property type="match status" value="1"/>
</dbReference>
<evidence type="ECO:0000313" key="12">
    <source>
        <dbReference type="EMBL" id="EGV32593.1"/>
    </source>
</evidence>
<dbReference type="GO" id="GO:0003887">
    <property type="term" value="F:DNA-directed DNA polymerase activity"/>
    <property type="evidence" value="ECO:0007669"/>
    <property type="project" value="UniProtKB-UniRule"/>
</dbReference>
<evidence type="ECO:0000256" key="6">
    <source>
        <dbReference type="ARBA" id="ARBA00022932"/>
    </source>
</evidence>
<sequence length="337" mass="36985">MQVRFNQLQTHLKSGLAPVYLVCGDEPYQFGESARLIREAARRKGFDEREVLDAEAGFDWRALAAASASMSLFSARKLIELRAPGGKLGKEGGAAIREYCAHPCSDNVLLLLALGLERKDLQTQWAKALDSVGAVIQVWPLKEQELESWIGQRLQAVGFQPASGVSALLAERSEGNLLAAVQEIEKLRLLHEGGPLVLDDLLGNLADSARFDLFALTDAALNGERARVQRILSVLRAEGTADVLVLWVMARELRMLAEAAGAIARGDSPSSVFAQHRVPRQRLSALERALRRLPLALLHSLLQQCAEVDRIIKGYAQSDSWRRLAIIADRLATGRQS</sequence>
<dbReference type="PANTHER" id="PTHR34388">
    <property type="entry name" value="DNA POLYMERASE III SUBUNIT DELTA"/>
    <property type="match status" value="1"/>
</dbReference>
<dbReference type="CDD" id="cd18138">
    <property type="entry name" value="HLD_clamp_pol_III_delta"/>
    <property type="match status" value="1"/>
</dbReference>
<feature type="domain" description="DNA polymerase III delta subunit-like C-terminal" evidence="11">
    <location>
        <begin position="213"/>
        <end position="314"/>
    </location>
</feature>
<protein>
    <recommendedName>
        <fullName evidence="2 9">DNA polymerase III subunit delta</fullName>
        <ecNumber evidence="1 9">2.7.7.7</ecNumber>
    </recommendedName>
</protein>
<dbReference type="GO" id="GO:0009360">
    <property type="term" value="C:DNA polymerase III complex"/>
    <property type="evidence" value="ECO:0007669"/>
    <property type="project" value="UniProtKB-UniRule"/>
</dbReference>
<keyword evidence="6" id="KW-0239">DNA-directed DNA polymerase</keyword>
<dbReference type="Gene3D" id="1.10.8.60">
    <property type="match status" value="1"/>
</dbReference>
<reference evidence="12 13" key="1">
    <citation type="submission" date="2011-06" db="EMBL/GenBank/DDBJ databases">
        <title>The draft genome of Thiorhodococcus drewsii AZ1.</title>
        <authorList>
            <consortium name="US DOE Joint Genome Institute (JGI-PGF)"/>
            <person name="Lucas S."/>
            <person name="Han J."/>
            <person name="Lapidus A."/>
            <person name="Cheng J.-F."/>
            <person name="Goodwin L."/>
            <person name="Pitluck S."/>
            <person name="Peters L."/>
            <person name="Land M.L."/>
            <person name="Hauser L."/>
            <person name="Vogl K."/>
            <person name="Liu Z."/>
            <person name="Imhoff J."/>
            <person name="Thiel V."/>
            <person name="Frigaard N.-U."/>
            <person name="Bryant D.A."/>
            <person name="Woyke T.J."/>
        </authorList>
    </citation>
    <scope>NUCLEOTIDE SEQUENCE [LARGE SCALE GENOMIC DNA]</scope>
    <source>
        <strain evidence="12 13">AZ1</strain>
    </source>
</reference>
<dbReference type="InterPro" id="IPR005790">
    <property type="entry name" value="DNA_polIII_delta"/>
</dbReference>
<comment type="caution">
    <text evidence="12">The sequence shown here is derived from an EMBL/GenBank/DDBJ whole genome shotgun (WGS) entry which is preliminary data.</text>
</comment>
<dbReference type="STRING" id="765913.ThidrDRAFT_1078"/>
<evidence type="ECO:0000256" key="3">
    <source>
        <dbReference type="ARBA" id="ARBA00022679"/>
    </source>
</evidence>
<dbReference type="GO" id="GO:0006261">
    <property type="term" value="P:DNA-templated DNA replication"/>
    <property type="evidence" value="ECO:0007669"/>
    <property type="project" value="TreeGrafter"/>
</dbReference>
<dbReference type="InterPro" id="IPR008921">
    <property type="entry name" value="DNA_pol3_clamp-load_cplx_C"/>
</dbReference>
<dbReference type="PATRIC" id="fig|765913.3.peg.1105"/>
<keyword evidence="4" id="KW-0548">Nucleotidyltransferase</keyword>
<evidence type="ECO:0000259" key="10">
    <source>
        <dbReference type="Pfam" id="PF06144"/>
    </source>
</evidence>
<name>G2DYG6_9GAMM</name>
<evidence type="ECO:0000256" key="7">
    <source>
        <dbReference type="ARBA" id="ARBA00034754"/>
    </source>
</evidence>
<feature type="domain" description="DNA polymerase III delta N-terminal" evidence="10">
    <location>
        <begin position="20"/>
        <end position="135"/>
    </location>
</feature>
<evidence type="ECO:0000256" key="5">
    <source>
        <dbReference type="ARBA" id="ARBA00022705"/>
    </source>
</evidence>
<gene>
    <name evidence="12" type="ORF">ThidrDRAFT_1078</name>
</gene>
<comment type="similarity">
    <text evidence="7">Belongs to the DNA polymerase HolA subunit family.</text>
</comment>
<dbReference type="InterPro" id="IPR048466">
    <property type="entry name" value="DNA_pol3_delta-like_C"/>
</dbReference>
<keyword evidence="3" id="KW-0808">Transferase</keyword>
<dbReference type="NCBIfam" id="TIGR01128">
    <property type="entry name" value="holA"/>
    <property type="match status" value="1"/>
</dbReference>
<dbReference type="Pfam" id="PF21694">
    <property type="entry name" value="DNA_pol3_delta_C"/>
    <property type="match status" value="1"/>
</dbReference>
<dbReference type="EMBL" id="AFWT01000006">
    <property type="protein sequence ID" value="EGV32593.1"/>
    <property type="molecule type" value="Genomic_DNA"/>
</dbReference>
<dbReference type="Gene3D" id="3.40.50.300">
    <property type="entry name" value="P-loop containing nucleotide triphosphate hydrolases"/>
    <property type="match status" value="1"/>
</dbReference>
<keyword evidence="5" id="KW-0235">DNA replication</keyword>
<dbReference type="PANTHER" id="PTHR34388:SF1">
    <property type="entry name" value="DNA POLYMERASE III SUBUNIT DELTA"/>
    <property type="match status" value="1"/>
</dbReference>
<evidence type="ECO:0000256" key="1">
    <source>
        <dbReference type="ARBA" id="ARBA00012417"/>
    </source>
</evidence>
<dbReference type="Pfam" id="PF06144">
    <property type="entry name" value="DNA_pol3_delta"/>
    <property type="match status" value="1"/>
</dbReference>
<dbReference type="InterPro" id="IPR027417">
    <property type="entry name" value="P-loop_NTPase"/>
</dbReference>
<dbReference type="GO" id="GO:0003677">
    <property type="term" value="F:DNA binding"/>
    <property type="evidence" value="ECO:0007669"/>
    <property type="project" value="InterPro"/>
</dbReference>
<evidence type="ECO:0000313" key="13">
    <source>
        <dbReference type="Proteomes" id="UP000004200"/>
    </source>
</evidence>
<dbReference type="EC" id="2.7.7.7" evidence="1 9"/>
<dbReference type="SUPFAM" id="SSF48019">
    <property type="entry name" value="post-AAA+ oligomerization domain-like"/>
    <property type="match status" value="1"/>
</dbReference>
<dbReference type="AlphaFoldDB" id="G2DYG6"/>